<dbReference type="PANTHER" id="PTHR36571:SF1">
    <property type="entry name" value="PROTEIN YGIW"/>
    <property type="match status" value="1"/>
</dbReference>
<gene>
    <name evidence="3" type="ORF">DI628_05630</name>
</gene>
<name>A0A6N4RBH3_BLAVI</name>
<dbReference type="Gene3D" id="2.40.50.200">
    <property type="entry name" value="Bacterial OB-fold"/>
    <property type="match status" value="1"/>
</dbReference>
<dbReference type="Pfam" id="PF04076">
    <property type="entry name" value="BOF"/>
    <property type="match status" value="1"/>
</dbReference>
<dbReference type="PANTHER" id="PTHR36571">
    <property type="entry name" value="PROTEIN YGIW"/>
    <property type="match status" value="1"/>
</dbReference>
<reference evidence="3 4" key="1">
    <citation type="journal article" date="2017" name="Nat. Commun.">
        <title>In situ click chemistry generation of cyclooxygenase-2 inhibitors.</title>
        <authorList>
            <person name="Bhardwaj A."/>
            <person name="Kaur J."/>
            <person name="Wuest M."/>
            <person name="Wuest F."/>
        </authorList>
    </citation>
    <scope>NUCLEOTIDE SEQUENCE [LARGE SCALE GENOMIC DNA]</scope>
    <source>
        <strain evidence="3">S2_018_000_R2_106</strain>
    </source>
</reference>
<accession>A0A6N4RBH3</accession>
<keyword evidence="1 2" id="KW-0732">Signal</keyword>
<feature type="signal peptide" evidence="2">
    <location>
        <begin position="1"/>
        <end position="20"/>
    </location>
</feature>
<evidence type="ECO:0000256" key="1">
    <source>
        <dbReference type="ARBA" id="ARBA00022729"/>
    </source>
</evidence>
<sequence>MKTRFFVTAAMVLAATGAYAQYTGPSAEKVAGSVKEILAKPVDDQKVVLQGSLVKHVKNDRYIFADSTGQIQVEIDTEDFPAGMKVSDKSRVEIVGEVEKHLMGDPEIDVDTVRML</sequence>
<proteinExistence type="predicted"/>
<feature type="chain" id="PRO_5026956934" evidence="2">
    <location>
        <begin position="21"/>
        <end position="116"/>
    </location>
</feature>
<dbReference type="EMBL" id="VAFM01000002">
    <property type="protein sequence ID" value="TKW60396.1"/>
    <property type="molecule type" value="Genomic_DNA"/>
</dbReference>
<evidence type="ECO:0000313" key="3">
    <source>
        <dbReference type="EMBL" id="TKW60396.1"/>
    </source>
</evidence>
<protein>
    <submittedName>
        <fullName evidence="3">NirD/YgiW/YdeI family stress tolerance protein</fullName>
    </submittedName>
</protein>
<evidence type="ECO:0000313" key="4">
    <source>
        <dbReference type="Proteomes" id="UP000320948"/>
    </source>
</evidence>
<evidence type="ECO:0000256" key="2">
    <source>
        <dbReference type="SAM" id="SignalP"/>
    </source>
</evidence>
<comment type="caution">
    <text evidence="3">The sequence shown here is derived from an EMBL/GenBank/DDBJ whole genome shotgun (WGS) entry which is preliminary data.</text>
</comment>
<organism evidence="3 4">
    <name type="scientific">Blastochloris viridis</name>
    <name type="common">Rhodopseudomonas viridis</name>
    <dbReference type="NCBI Taxonomy" id="1079"/>
    <lineage>
        <taxon>Bacteria</taxon>
        <taxon>Pseudomonadati</taxon>
        <taxon>Pseudomonadota</taxon>
        <taxon>Alphaproteobacteria</taxon>
        <taxon>Hyphomicrobiales</taxon>
        <taxon>Blastochloridaceae</taxon>
        <taxon>Blastochloris</taxon>
    </lineage>
</organism>
<dbReference type="AlphaFoldDB" id="A0A6N4RBH3"/>
<dbReference type="SUPFAM" id="SSF101756">
    <property type="entry name" value="Hypothetical protein YgiW"/>
    <property type="match status" value="1"/>
</dbReference>
<dbReference type="Proteomes" id="UP000320948">
    <property type="component" value="Unassembled WGS sequence"/>
</dbReference>
<dbReference type="InterPro" id="IPR036700">
    <property type="entry name" value="BOBF_sf"/>
</dbReference>
<dbReference type="NCBIfam" id="NF033674">
    <property type="entry name" value="stress_OB_fold"/>
    <property type="match status" value="1"/>
</dbReference>
<dbReference type="InterPro" id="IPR005220">
    <property type="entry name" value="CarO-like"/>
</dbReference>